<keyword evidence="1" id="KW-1133">Transmembrane helix</keyword>
<feature type="transmembrane region" description="Helical" evidence="1">
    <location>
        <begin position="123"/>
        <end position="146"/>
    </location>
</feature>
<sequence>MQLDSALAVAGITGLFGLIILVALWPGEKQGARLLAKWGVRNPTADQVSVAVRYLRRRRFWYPWLFLGLPLIPGATDLVGERNANSLVFVVLLGGLAAEILAQRPSRESRREAVLAPRGVLDFAPLWTVIVSGLATVAAVVHLAVLRQWGPLAVTVGAAAVSWIIVLLAVRRPAAGDPEVDLALRIRSARVALGLGTGTAATLGWTTIGNLSTFLAFVVTVAAFLAIVGPPPKQRATTTAAR</sequence>
<gene>
    <name evidence="2" type="ORF">ACFORO_41575</name>
</gene>
<feature type="transmembrane region" description="Helical" evidence="1">
    <location>
        <begin position="84"/>
        <end position="102"/>
    </location>
</feature>
<reference evidence="3" key="1">
    <citation type="journal article" date="2019" name="Int. J. Syst. Evol. Microbiol.">
        <title>The Global Catalogue of Microorganisms (GCM) 10K type strain sequencing project: providing services to taxonomists for standard genome sequencing and annotation.</title>
        <authorList>
            <consortium name="The Broad Institute Genomics Platform"/>
            <consortium name="The Broad Institute Genome Sequencing Center for Infectious Disease"/>
            <person name="Wu L."/>
            <person name="Ma J."/>
        </authorList>
    </citation>
    <scope>NUCLEOTIDE SEQUENCE [LARGE SCALE GENOMIC DNA]</scope>
    <source>
        <strain evidence="3">CGMCC 4.7682</strain>
    </source>
</reference>
<comment type="caution">
    <text evidence="2">The sequence shown here is derived from an EMBL/GenBank/DDBJ whole genome shotgun (WGS) entry which is preliminary data.</text>
</comment>
<keyword evidence="1" id="KW-0472">Membrane</keyword>
<keyword evidence="3" id="KW-1185">Reference proteome</keyword>
<feature type="transmembrane region" description="Helical" evidence="1">
    <location>
        <begin position="214"/>
        <end position="232"/>
    </location>
</feature>
<evidence type="ECO:0000313" key="2">
    <source>
        <dbReference type="EMBL" id="MFC3516714.1"/>
    </source>
</evidence>
<feature type="transmembrane region" description="Helical" evidence="1">
    <location>
        <begin position="152"/>
        <end position="170"/>
    </location>
</feature>
<dbReference type="RefSeq" id="WP_377870407.1">
    <property type="nucleotide sequence ID" value="NZ_JBHMAY010000021.1"/>
</dbReference>
<dbReference type="Proteomes" id="UP001595764">
    <property type="component" value="Unassembled WGS sequence"/>
</dbReference>
<feature type="transmembrane region" description="Helical" evidence="1">
    <location>
        <begin position="60"/>
        <end position="78"/>
    </location>
</feature>
<feature type="transmembrane region" description="Helical" evidence="1">
    <location>
        <begin position="191"/>
        <end position="208"/>
    </location>
</feature>
<evidence type="ECO:0000313" key="3">
    <source>
        <dbReference type="Proteomes" id="UP001595764"/>
    </source>
</evidence>
<feature type="transmembrane region" description="Helical" evidence="1">
    <location>
        <begin position="6"/>
        <end position="25"/>
    </location>
</feature>
<evidence type="ECO:0000256" key="1">
    <source>
        <dbReference type="SAM" id="Phobius"/>
    </source>
</evidence>
<name>A0ABV7QXC4_9PSEU</name>
<dbReference type="EMBL" id="JBHRWI010000070">
    <property type="protein sequence ID" value="MFC3516714.1"/>
    <property type="molecule type" value="Genomic_DNA"/>
</dbReference>
<protein>
    <submittedName>
        <fullName evidence="2">Uncharacterized protein</fullName>
    </submittedName>
</protein>
<keyword evidence="1" id="KW-0812">Transmembrane</keyword>
<accession>A0ABV7QXC4</accession>
<proteinExistence type="predicted"/>
<organism evidence="2 3">
    <name type="scientific">Amycolatopsis halotolerans</name>
    <dbReference type="NCBI Taxonomy" id="330083"/>
    <lineage>
        <taxon>Bacteria</taxon>
        <taxon>Bacillati</taxon>
        <taxon>Actinomycetota</taxon>
        <taxon>Actinomycetes</taxon>
        <taxon>Pseudonocardiales</taxon>
        <taxon>Pseudonocardiaceae</taxon>
        <taxon>Amycolatopsis</taxon>
    </lineage>
</organism>